<accession>A0A6J4LZX8</accession>
<dbReference type="AlphaFoldDB" id="A0A6J4LZX8"/>
<evidence type="ECO:0000313" key="2">
    <source>
        <dbReference type="EMBL" id="CAA9346446.1"/>
    </source>
</evidence>
<feature type="non-terminal residue" evidence="2">
    <location>
        <position position="130"/>
    </location>
</feature>
<feature type="non-terminal residue" evidence="2">
    <location>
        <position position="1"/>
    </location>
</feature>
<feature type="compositionally biased region" description="Basic residues" evidence="1">
    <location>
        <begin position="42"/>
        <end position="68"/>
    </location>
</feature>
<reference evidence="2" key="1">
    <citation type="submission" date="2020-02" db="EMBL/GenBank/DDBJ databases">
        <authorList>
            <person name="Meier V. D."/>
        </authorList>
    </citation>
    <scope>NUCLEOTIDE SEQUENCE</scope>
    <source>
        <strain evidence="2">AVDCRST_MAG34</strain>
    </source>
</reference>
<feature type="compositionally biased region" description="Basic and acidic residues" evidence="1">
    <location>
        <begin position="1"/>
        <end position="19"/>
    </location>
</feature>
<feature type="compositionally biased region" description="Basic residues" evidence="1">
    <location>
        <begin position="20"/>
        <end position="34"/>
    </location>
</feature>
<feature type="region of interest" description="Disordered" evidence="1">
    <location>
        <begin position="1"/>
        <end position="130"/>
    </location>
</feature>
<organism evidence="2">
    <name type="scientific">uncultured Nocardioidaceae bacterium</name>
    <dbReference type="NCBI Taxonomy" id="253824"/>
    <lineage>
        <taxon>Bacteria</taxon>
        <taxon>Bacillati</taxon>
        <taxon>Actinomycetota</taxon>
        <taxon>Actinomycetes</taxon>
        <taxon>Propionibacteriales</taxon>
        <taxon>Nocardioidaceae</taxon>
        <taxon>environmental samples</taxon>
    </lineage>
</organism>
<protein>
    <submittedName>
        <fullName evidence="2">PaaD-like protein (DUF59) involved in Fe-S cluster assembly</fullName>
    </submittedName>
</protein>
<evidence type="ECO:0000256" key="1">
    <source>
        <dbReference type="SAM" id="MobiDB-lite"/>
    </source>
</evidence>
<proteinExistence type="predicted"/>
<name>A0A6J4LZX8_9ACTN</name>
<sequence>DREHPEHAQPPRRPAADRPRRCRTAGRCARSRGRRGGDEGRRRPRARHQRRRPRPALRRPHRRVHQRHARPDADLGGLPAHRRDHRPDHAGSRGAGQRRGDQLGVDAAVGPGQDHRRRPRDAPCPGVQRL</sequence>
<dbReference type="EMBL" id="CADCUI010000028">
    <property type="protein sequence ID" value="CAA9346446.1"/>
    <property type="molecule type" value="Genomic_DNA"/>
</dbReference>
<gene>
    <name evidence="2" type="ORF">AVDCRST_MAG34-1275</name>
</gene>